<dbReference type="InterPro" id="IPR017853">
    <property type="entry name" value="GH"/>
</dbReference>
<keyword evidence="7" id="KW-0326">Glycosidase</keyword>
<evidence type="ECO:0000256" key="7">
    <source>
        <dbReference type="ARBA" id="ARBA00023295"/>
    </source>
</evidence>
<comment type="caution">
    <text evidence="11">The sequence shown here is derived from an EMBL/GenBank/DDBJ whole genome shotgun (WGS) entry which is preliminary data.</text>
</comment>
<dbReference type="InterPro" id="IPR050314">
    <property type="entry name" value="Glycosyl_Hydrlase_18"/>
</dbReference>
<gene>
    <name evidence="11" type="primary">CHIB1_3</name>
    <name evidence="11" type="ORF">ATNIH1004_006594</name>
</gene>
<dbReference type="GO" id="GO:0005576">
    <property type="term" value="C:extracellular region"/>
    <property type="evidence" value="ECO:0007669"/>
    <property type="project" value="TreeGrafter"/>
</dbReference>
<name>A0A5M9MLM4_9EURO</name>
<dbReference type="RefSeq" id="XP_033427253.1">
    <property type="nucleotide sequence ID" value="XM_033571221.1"/>
</dbReference>
<dbReference type="InterPro" id="IPR011583">
    <property type="entry name" value="Chitinase_II/V-like_cat"/>
</dbReference>
<dbReference type="GeneID" id="54329296"/>
<dbReference type="EMBL" id="QUQM01000004">
    <property type="protein sequence ID" value="KAA8647892.1"/>
    <property type="molecule type" value="Genomic_DNA"/>
</dbReference>
<dbReference type="Gene3D" id="3.20.20.80">
    <property type="entry name" value="Glycosidases"/>
    <property type="match status" value="2"/>
</dbReference>
<dbReference type="Pfam" id="PF00704">
    <property type="entry name" value="Glyco_hydro_18"/>
    <property type="match status" value="2"/>
</dbReference>
<dbReference type="FunFam" id="3.10.50.10:FF:000005">
    <property type="entry name" value="Endochitinase B1"/>
    <property type="match status" value="1"/>
</dbReference>
<dbReference type="Proteomes" id="UP000324241">
    <property type="component" value="Unassembled WGS sequence"/>
</dbReference>
<dbReference type="GO" id="GO:0008061">
    <property type="term" value="F:chitin binding"/>
    <property type="evidence" value="ECO:0007669"/>
    <property type="project" value="InterPro"/>
</dbReference>
<dbReference type="PANTHER" id="PTHR11177:SF317">
    <property type="entry name" value="CHITINASE 12-RELATED"/>
    <property type="match status" value="1"/>
</dbReference>
<evidence type="ECO:0000313" key="11">
    <source>
        <dbReference type="EMBL" id="KAA8647892.1"/>
    </source>
</evidence>
<keyword evidence="5" id="KW-0146">Chitin degradation</keyword>
<dbReference type="GO" id="GO:0008843">
    <property type="term" value="F:endochitinase activity"/>
    <property type="evidence" value="ECO:0007669"/>
    <property type="project" value="UniProtKB-EC"/>
</dbReference>
<protein>
    <recommendedName>
        <fullName evidence="3">chitinase</fullName>
        <ecNumber evidence="3">3.2.1.14</ecNumber>
    </recommendedName>
</protein>
<comment type="similarity">
    <text evidence="2">Belongs to the glycosyl hydrolase 18 family. Chitinase class V subfamily.</text>
</comment>
<evidence type="ECO:0000256" key="4">
    <source>
        <dbReference type="ARBA" id="ARBA00022801"/>
    </source>
</evidence>
<evidence type="ECO:0000256" key="1">
    <source>
        <dbReference type="ARBA" id="ARBA00000822"/>
    </source>
</evidence>
<evidence type="ECO:0000313" key="12">
    <source>
        <dbReference type="Proteomes" id="UP000324241"/>
    </source>
</evidence>
<keyword evidence="9" id="KW-0732">Signal</keyword>
<evidence type="ECO:0000259" key="10">
    <source>
        <dbReference type="PROSITE" id="PS51910"/>
    </source>
</evidence>
<reference evidence="11 12" key="1">
    <citation type="submission" date="2019-08" db="EMBL/GenBank/DDBJ databases">
        <title>The genome sequence of a newly discovered highly antifungal drug resistant Aspergillus species, Aspergillus tanneri NIH 1004.</title>
        <authorList>
            <person name="Mounaud S."/>
            <person name="Singh I."/>
            <person name="Joardar V."/>
            <person name="Pakala S."/>
            <person name="Pakala S."/>
            <person name="Venepally P."/>
            <person name="Chung J.K."/>
            <person name="Losada L."/>
            <person name="Nierman W.C."/>
        </authorList>
    </citation>
    <scope>NUCLEOTIDE SEQUENCE [LARGE SCALE GENOMIC DNA]</scope>
    <source>
        <strain evidence="11 12">NIH1004</strain>
    </source>
</reference>
<feature type="chain" id="PRO_5024435229" description="chitinase" evidence="9">
    <location>
        <begin position="21"/>
        <end position="358"/>
    </location>
</feature>
<dbReference type="SUPFAM" id="SSF51445">
    <property type="entry name" value="(Trans)glycosidases"/>
    <property type="match status" value="1"/>
</dbReference>
<dbReference type="EC" id="3.2.1.14" evidence="3"/>
<dbReference type="GO" id="GO:0000272">
    <property type="term" value="P:polysaccharide catabolic process"/>
    <property type="evidence" value="ECO:0007669"/>
    <property type="project" value="UniProtKB-KW"/>
</dbReference>
<evidence type="ECO:0000256" key="3">
    <source>
        <dbReference type="ARBA" id="ARBA00012729"/>
    </source>
</evidence>
<organism evidence="11 12">
    <name type="scientific">Aspergillus tanneri</name>
    <dbReference type="NCBI Taxonomy" id="1220188"/>
    <lineage>
        <taxon>Eukaryota</taxon>
        <taxon>Fungi</taxon>
        <taxon>Dikarya</taxon>
        <taxon>Ascomycota</taxon>
        <taxon>Pezizomycotina</taxon>
        <taxon>Eurotiomycetes</taxon>
        <taxon>Eurotiomycetidae</taxon>
        <taxon>Eurotiales</taxon>
        <taxon>Aspergillaceae</taxon>
        <taxon>Aspergillus</taxon>
        <taxon>Aspergillus subgen. Circumdati</taxon>
    </lineage>
</organism>
<dbReference type="PANTHER" id="PTHR11177">
    <property type="entry name" value="CHITINASE"/>
    <property type="match status" value="1"/>
</dbReference>
<proteinExistence type="inferred from homology"/>
<dbReference type="VEuPathDB" id="FungiDB:EYZ11_010908"/>
<dbReference type="GO" id="GO:0006032">
    <property type="term" value="P:chitin catabolic process"/>
    <property type="evidence" value="ECO:0007669"/>
    <property type="project" value="UniProtKB-KW"/>
</dbReference>
<dbReference type="InterPro" id="IPR001223">
    <property type="entry name" value="Glyco_hydro18_cat"/>
</dbReference>
<keyword evidence="4" id="KW-0378">Hydrolase</keyword>
<dbReference type="SMART" id="SM00636">
    <property type="entry name" value="Glyco_18"/>
    <property type="match status" value="1"/>
</dbReference>
<feature type="domain" description="GH18" evidence="10">
    <location>
        <begin position="42"/>
        <end position="356"/>
    </location>
</feature>
<dbReference type="Gene3D" id="3.10.50.10">
    <property type="match status" value="1"/>
</dbReference>
<dbReference type="PROSITE" id="PS51910">
    <property type="entry name" value="GH18_2"/>
    <property type="match status" value="1"/>
</dbReference>
<dbReference type="AlphaFoldDB" id="A0A5M9MLM4"/>
<keyword evidence="6" id="KW-0119">Carbohydrate metabolism</keyword>
<evidence type="ECO:0000256" key="8">
    <source>
        <dbReference type="ARBA" id="ARBA00023326"/>
    </source>
</evidence>
<dbReference type="SUPFAM" id="SSF54556">
    <property type="entry name" value="Chitinase insertion domain"/>
    <property type="match status" value="1"/>
</dbReference>
<evidence type="ECO:0000256" key="5">
    <source>
        <dbReference type="ARBA" id="ARBA00023024"/>
    </source>
</evidence>
<dbReference type="OrthoDB" id="76388at2759"/>
<comment type="catalytic activity">
    <reaction evidence="1">
        <text>Random endo-hydrolysis of N-acetyl-beta-D-glucosaminide (1-&gt;4)-beta-linkages in chitin and chitodextrins.</text>
        <dbReference type="EC" id="3.2.1.14"/>
    </reaction>
</comment>
<accession>A0A5M9MLM4</accession>
<feature type="signal peptide" evidence="9">
    <location>
        <begin position="1"/>
        <end position="20"/>
    </location>
</feature>
<evidence type="ECO:0000256" key="2">
    <source>
        <dbReference type="ARBA" id="ARBA00008682"/>
    </source>
</evidence>
<evidence type="ECO:0000256" key="9">
    <source>
        <dbReference type="SAM" id="SignalP"/>
    </source>
</evidence>
<dbReference type="InterPro" id="IPR029070">
    <property type="entry name" value="Chitinase_insertion_sf"/>
</dbReference>
<keyword evidence="8" id="KW-0624">Polysaccharide degradation</keyword>
<sequence>MHFKSLTLSVLLLFTSVCSADIAASLSRKRGSAMEARENFGYRSVAYFVNWAIYGRNHNPQDLPVDRLTHVLYAFANIDNGTGEVYLSDTYADIEKHYPDDSWSEPGNNVYGCIKQLYLLKKKNRNLKVLLSIGDGPIHRILQHQQYPANDQQAADFVLLLREVRNELNCYSSTHAGGKRFLLTTASPAGPKNINALHIKDMDQQLDFWNLMAYDYAGSFSTITGHQSNVYLAAGVAADKIVLGIPLYGRSFTGTDGIGSPFSDVGHGSWQNGVWDYKALPQPGSKEHVATDIIASYSYDPAMRTLITYDNPQVVLMKGEYVKAKGLGGAMWWESSSDKTGSNSLITTFVSAVGGENF</sequence>
<evidence type="ECO:0000256" key="6">
    <source>
        <dbReference type="ARBA" id="ARBA00023277"/>
    </source>
</evidence>